<sequence>MLRYYRRPKYRLKPEVVEMQVCSLQGCSEQQLLKITFGVL</sequence>
<organism evidence="1">
    <name type="scientific">Anguilla anguilla</name>
    <name type="common">European freshwater eel</name>
    <name type="synonym">Muraena anguilla</name>
    <dbReference type="NCBI Taxonomy" id="7936"/>
    <lineage>
        <taxon>Eukaryota</taxon>
        <taxon>Metazoa</taxon>
        <taxon>Chordata</taxon>
        <taxon>Craniata</taxon>
        <taxon>Vertebrata</taxon>
        <taxon>Euteleostomi</taxon>
        <taxon>Actinopterygii</taxon>
        <taxon>Neopterygii</taxon>
        <taxon>Teleostei</taxon>
        <taxon>Anguilliformes</taxon>
        <taxon>Anguillidae</taxon>
        <taxon>Anguilla</taxon>
    </lineage>
</organism>
<evidence type="ECO:0000313" key="1">
    <source>
        <dbReference type="EMBL" id="JAH07091.1"/>
    </source>
</evidence>
<protein>
    <submittedName>
        <fullName evidence="1">Uncharacterized protein</fullName>
    </submittedName>
</protein>
<reference evidence="1" key="1">
    <citation type="submission" date="2014-11" db="EMBL/GenBank/DDBJ databases">
        <authorList>
            <person name="Amaro Gonzalez C."/>
        </authorList>
    </citation>
    <scope>NUCLEOTIDE SEQUENCE</scope>
</reference>
<name>A0A0E9PR31_ANGAN</name>
<dbReference type="EMBL" id="GBXM01101486">
    <property type="protein sequence ID" value="JAH07091.1"/>
    <property type="molecule type" value="Transcribed_RNA"/>
</dbReference>
<accession>A0A0E9PR31</accession>
<dbReference type="AlphaFoldDB" id="A0A0E9PR31"/>
<reference evidence="1" key="2">
    <citation type="journal article" date="2015" name="Fish Shellfish Immunol.">
        <title>Early steps in the European eel (Anguilla anguilla)-Vibrio vulnificus interaction in the gills: Role of the RtxA13 toxin.</title>
        <authorList>
            <person name="Callol A."/>
            <person name="Pajuelo D."/>
            <person name="Ebbesson L."/>
            <person name="Teles M."/>
            <person name="MacKenzie S."/>
            <person name="Amaro C."/>
        </authorList>
    </citation>
    <scope>NUCLEOTIDE SEQUENCE</scope>
</reference>
<proteinExistence type="predicted"/>